<dbReference type="Proteomes" id="UP001237642">
    <property type="component" value="Unassembled WGS sequence"/>
</dbReference>
<dbReference type="InterPro" id="IPR039971">
    <property type="entry name" value="CWC24-like"/>
</dbReference>
<dbReference type="Pfam" id="PF00097">
    <property type="entry name" value="zf-C3HC4"/>
    <property type="match status" value="1"/>
</dbReference>
<feature type="domain" description="RING-type" evidence="5">
    <location>
        <begin position="78"/>
        <end position="115"/>
    </location>
</feature>
<dbReference type="InterPro" id="IPR001841">
    <property type="entry name" value="Znf_RING"/>
</dbReference>
<dbReference type="PANTHER" id="PTHR12930">
    <property type="entry name" value="ZINC FINGER PROTEIN 183"/>
    <property type="match status" value="1"/>
</dbReference>
<evidence type="ECO:0000256" key="3">
    <source>
        <dbReference type="ARBA" id="ARBA00022833"/>
    </source>
</evidence>
<dbReference type="GO" id="GO:0034247">
    <property type="term" value="P:snoRNA splicing"/>
    <property type="evidence" value="ECO:0007669"/>
    <property type="project" value="TreeGrafter"/>
</dbReference>
<evidence type="ECO:0000256" key="4">
    <source>
        <dbReference type="PROSITE-ProRule" id="PRU00175"/>
    </source>
</evidence>
<evidence type="ECO:0000256" key="1">
    <source>
        <dbReference type="ARBA" id="ARBA00022723"/>
    </source>
</evidence>
<comment type="caution">
    <text evidence="6">The sequence shown here is derived from an EMBL/GenBank/DDBJ whole genome shotgun (WGS) entry which is preliminary data.</text>
</comment>
<dbReference type="InterPro" id="IPR013083">
    <property type="entry name" value="Znf_RING/FYVE/PHD"/>
</dbReference>
<gene>
    <name evidence="6" type="ORF">POM88_018999</name>
</gene>
<proteinExistence type="predicted"/>
<dbReference type="SMART" id="SM00184">
    <property type="entry name" value="RING"/>
    <property type="match status" value="1"/>
</dbReference>
<dbReference type="Gene3D" id="3.30.40.10">
    <property type="entry name" value="Zinc/RING finger domain, C3HC4 (zinc finger)"/>
    <property type="match status" value="1"/>
</dbReference>
<keyword evidence="1" id="KW-0479">Metal-binding</keyword>
<keyword evidence="7" id="KW-1185">Reference proteome</keyword>
<reference evidence="6" key="1">
    <citation type="submission" date="2023-02" db="EMBL/GenBank/DDBJ databases">
        <title>Genome of toxic invasive species Heracleum sosnowskyi carries increased number of genes despite the absence of recent whole-genome duplications.</title>
        <authorList>
            <person name="Schelkunov M."/>
            <person name="Shtratnikova V."/>
            <person name="Makarenko M."/>
            <person name="Klepikova A."/>
            <person name="Omelchenko D."/>
            <person name="Novikova G."/>
            <person name="Obukhova E."/>
            <person name="Bogdanov V."/>
            <person name="Penin A."/>
            <person name="Logacheva M."/>
        </authorList>
    </citation>
    <scope>NUCLEOTIDE SEQUENCE</scope>
    <source>
        <strain evidence="6">Hsosn_3</strain>
        <tissue evidence="6">Leaf</tissue>
    </source>
</reference>
<evidence type="ECO:0000259" key="5">
    <source>
        <dbReference type="PROSITE" id="PS50089"/>
    </source>
</evidence>
<protein>
    <recommendedName>
        <fullName evidence="5">RING-type domain-containing protein</fullName>
    </recommendedName>
</protein>
<dbReference type="AlphaFoldDB" id="A0AAD8IU08"/>
<evidence type="ECO:0000256" key="2">
    <source>
        <dbReference type="ARBA" id="ARBA00022771"/>
    </source>
</evidence>
<reference evidence="6" key="2">
    <citation type="submission" date="2023-05" db="EMBL/GenBank/DDBJ databases">
        <authorList>
            <person name="Schelkunov M.I."/>
        </authorList>
    </citation>
    <scope>NUCLEOTIDE SEQUENCE</scope>
    <source>
        <strain evidence="6">Hsosn_3</strain>
        <tissue evidence="6">Leaf</tissue>
    </source>
</reference>
<evidence type="ECO:0000313" key="6">
    <source>
        <dbReference type="EMBL" id="KAK1390821.1"/>
    </source>
</evidence>
<keyword evidence="3" id="KW-0862">Zinc</keyword>
<evidence type="ECO:0000313" key="7">
    <source>
        <dbReference type="Proteomes" id="UP001237642"/>
    </source>
</evidence>
<sequence length="139" mass="16120">MDPNVSSTGLMGDDRQYRIGTLPNNCKDRVQLIEDVNQVKGHWLMMEELGERIRIRNLGPKVQLEYDEEDEAQLPCECVICMEPFVLPVVTMCRHYFCRPCAVLHNYKENGCFICGKSTLGRFRNAHKLRERIAADKKM</sequence>
<accession>A0AAD8IU08</accession>
<dbReference type="SUPFAM" id="SSF57850">
    <property type="entry name" value="RING/U-box"/>
    <property type="match status" value="1"/>
</dbReference>
<dbReference type="InterPro" id="IPR017907">
    <property type="entry name" value="Znf_RING_CS"/>
</dbReference>
<organism evidence="6 7">
    <name type="scientific">Heracleum sosnowskyi</name>
    <dbReference type="NCBI Taxonomy" id="360622"/>
    <lineage>
        <taxon>Eukaryota</taxon>
        <taxon>Viridiplantae</taxon>
        <taxon>Streptophyta</taxon>
        <taxon>Embryophyta</taxon>
        <taxon>Tracheophyta</taxon>
        <taxon>Spermatophyta</taxon>
        <taxon>Magnoliopsida</taxon>
        <taxon>eudicotyledons</taxon>
        <taxon>Gunneridae</taxon>
        <taxon>Pentapetalae</taxon>
        <taxon>asterids</taxon>
        <taxon>campanulids</taxon>
        <taxon>Apiales</taxon>
        <taxon>Apiaceae</taxon>
        <taxon>Apioideae</taxon>
        <taxon>apioid superclade</taxon>
        <taxon>Tordylieae</taxon>
        <taxon>Tordyliinae</taxon>
        <taxon>Heracleum</taxon>
    </lineage>
</organism>
<dbReference type="PANTHER" id="PTHR12930:SF0">
    <property type="entry name" value="RING FINGER PROTEIN 113B"/>
    <property type="match status" value="1"/>
</dbReference>
<dbReference type="InterPro" id="IPR018957">
    <property type="entry name" value="Znf_C3HC4_RING-type"/>
</dbReference>
<dbReference type="GO" id="GO:0008270">
    <property type="term" value="F:zinc ion binding"/>
    <property type="evidence" value="ECO:0007669"/>
    <property type="project" value="UniProtKB-KW"/>
</dbReference>
<name>A0AAD8IU08_9APIA</name>
<keyword evidence="2 4" id="KW-0863">Zinc-finger</keyword>
<dbReference type="PROSITE" id="PS50089">
    <property type="entry name" value="ZF_RING_2"/>
    <property type="match status" value="1"/>
</dbReference>
<dbReference type="PROSITE" id="PS00518">
    <property type="entry name" value="ZF_RING_1"/>
    <property type="match status" value="1"/>
</dbReference>
<dbReference type="GO" id="GO:0005684">
    <property type="term" value="C:U2-type spliceosomal complex"/>
    <property type="evidence" value="ECO:0007669"/>
    <property type="project" value="TreeGrafter"/>
</dbReference>
<dbReference type="EMBL" id="JAUIZM010000004">
    <property type="protein sequence ID" value="KAK1390821.1"/>
    <property type="molecule type" value="Genomic_DNA"/>
</dbReference>